<feature type="compositionally biased region" description="Basic residues" evidence="1">
    <location>
        <begin position="1"/>
        <end position="10"/>
    </location>
</feature>
<protein>
    <submittedName>
        <fullName evidence="2">Uncharacterized protein</fullName>
    </submittedName>
</protein>
<feature type="compositionally biased region" description="Basic and acidic residues" evidence="1">
    <location>
        <begin position="59"/>
        <end position="70"/>
    </location>
</feature>
<feature type="compositionally biased region" description="Low complexity" evidence="1">
    <location>
        <begin position="11"/>
        <end position="32"/>
    </location>
</feature>
<feature type="region of interest" description="Disordered" evidence="1">
    <location>
        <begin position="168"/>
        <end position="190"/>
    </location>
</feature>
<dbReference type="AlphaFoldDB" id="A0A1E7K633"/>
<evidence type="ECO:0000313" key="3">
    <source>
        <dbReference type="Proteomes" id="UP000175829"/>
    </source>
</evidence>
<sequence length="207" mass="21584">MTGARPRIRTGRGPARCPAAARRYGPRAGTGALRAPRFHNASDFTLFQEGAEEATAQGRELRSSHPDSRPKQAPARARSAPSQLGEVSPKPAAMTTPPSEAPSELAMLKADCTLAEPSSGASLPWSRMRAWTLGMAAMPAIPVRNTLTATRTVCCAVTRNMLSESASANSAPHIVRTGRSASRPPSRVPTVIPAPASARSAVAALGV</sequence>
<dbReference type="PATRIC" id="fig|943816.4.peg.3043"/>
<reference evidence="2 3" key="1">
    <citation type="journal article" date="2016" name="Front. Microbiol.">
        <title>Comparative Genomics Analysis of Streptomyces Species Reveals Their Adaptation to the Marine Environment and Their Diversity at the Genomic Level.</title>
        <authorList>
            <person name="Tian X."/>
            <person name="Zhang Z."/>
            <person name="Yang T."/>
            <person name="Chen M."/>
            <person name="Li J."/>
            <person name="Chen F."/>
            <person name="Yang J."/>
            <person name="Li W."/>
            <person name="Zhang B."/>
            <person name="Zhang Z."/>
            <person name="Wu J."/>
            <person name="Zhang C."/>
            <person name="Long L."/>
            <person name="Xiao J."/>
        </authorList>
    </citation>
    <scope>NUCLEOTIDE SEQUENCE [LARGE SCALE GENOMIC DNA]</scope>
    <source>
        <strain evidence="2 3">SCSIO M10379</strain>
    </source>
</reference>
<dbReference type="Proteomes" id="UP000175829">
    <property type="component" value="Unassembled WGS sequence"/>
</dbReference>
<evidence type="ECO:0000313" key="2">
    <source>
        <dbReference type="EMBL" id="OEU99355.1"/>
    </source>
</evidence>
<accession>A0A1E7K633</accession>
<feature type="region of interest" description="Disordered" evidence="1">
    <location>
        <begin position="1"/>
        <end position="102"/>
    </location>
</feature>
<gene>
    <name evidence="2" type="ORF">AN217_17770</name>
</gene>
<comment type="caution">
    <text evidence="2">The sequence shown here is derived from an EMBL/GenBank/DDBJ whole genome shotgun (WGS) entry which is preliminary data.</text>
</comment>
<organism evidence="2 3">
    <name type="scientific">Streptomyces qinglanensis</name>
    <dbReference type="NCBI Taxonomy" id="943816"/>
    <lineage>
        <taxon>Bacteria</taxon>
        <taxon>Bacillati</taxon>
        <taxon>Actinomycetota</taxon>
        <taxon>Actinomycetes</taxon>
        <taxon>Kitasatosporales</taxon>
        <taxon>Streptomycetaceae</taxon>
        <taxon>Streptomyces</taxon>
    </lineage>
</organism>
<proteinExistence type="predicted"/>
<name>A0A1E7K633_9ACTN</name>
<evidence type="ECO:0000256" key="1">
    <source>
        <dbReference type="SAM" id="MobiDB-lite"/>
    </source>
</evidence>
<dbReference type="EMBL" id="LJGV01000022">
    <property type="protein sequence ID" value="OEU99355.1"/>
    <property type="molecule type" value="Genomic_DNA"/>
</dbReference>